<dbReference type="SMART" id="SM00471">
    <property type="entry name" value="HDc"/>
    <property type="match status" value="1"/>
</dbReference>
<reference evidence="2" key="1">
    <citation type="submission" date="2020-05" db="EMBL/GenBank/DDBJ databases">
        <title>Phylogenomic resolution of chytrid fungi.</title>
        <authorList>
            <person name="Stajich J.E."/>
            <person name="Amses K."/>
            <person name="Simmons R."/>
            <person name="Seto K."/>
            <person name="Myers J."/>
            <person name="Bonds A."/>
            <person name="Quandt C.A."/>
            <person name="Barry K."/>
            <person name="Liu P."/>
            <person name="Grigoriev I."/>
            <person name="Longcore J.E."/>
            <person name="James T.Y."/>
        </authorList>
    </citation>
    <scope>NUCLEOTIDE SEQUENCE</scope>
    <source>
        <strain evidence="2">JEL0379</strain>
    </source>
</reference>
<dbReference type="GO" id="GO:0006203">
    <property type="term" value="P:dGTP catabolic process"/>
    <property type="evidence" value="ECO:0007669"/>
    <property type="project" value="TreeGrafter"/>
</dbReference>
<dbReference type="GO" id="GO:0005634">
    <property type="term" value="C:nucleus"/>
    <property type="evidence" value="ECO:0007669"/>
    <property type="project" value="TreeGrafter"/>
</dbReference>
<accession>A0AAD5TAN1</accession>
<evidence type="ECO:0000259" key="1">
    <source>
        <dbReference type="SMART" id="SM00471"/>
    </source>
</evidence>
<dbReference type="InterPro" id="IPR006674">
    <property type="entry name" value="HD_domain"/>
</dbReference>
<comment type="caution">
    <text evidence="2">The sequence shown here is derived from an EMBL/GenBank/DDBJ whole genome shotgun (WGS) entry which is preliminary data.</text>
</comment>
<keyword evidence="3" id="KW-1185">Reference proteome</keyword>
<dbReference type="PANTHER" id="PTHR11373">
    <property type="entry name" value="DEOXYNUCLEOSIDE TRIPHOSPHATE TRIPHOSPHOHYDROLASE"/>
    <property type="match status" value="1"/>
</dbReference>
<dbReference type="SUPFAM" id="SSF109604">
    <property type="entry name" value="HD-domain/PDEase-like"/>
    <property type="match status" value="1"/>
</dbReference>
<dbReference type="Pfam" id="PF01966">
    <property type="entry name" value="HD"/>
    <property type="match status" value="1"/>
</dbReference>
<dbReference type="EMBL" id="JADGJQ010000206">
    <property type="protein sequence ID" value="KAJ3165649.1"/>
    <property type="molecule type" value="Genomic_DNA"/>
</dbReference>
<dbReference type="InterPro" id="IPR050135">
    <property type="entry name" value="dGTPase-like"/>
</dbReference>
<dbReference type="AlphaFoldDB" id="A0AAD5TAN1"/>
<dbReference type="InterPro" id="IPR003607">
    <property type="entry name" value="HD/PDEase_dom"/>
</dbReference>
<dbReference type="PANTHER" id="PTHR11373:SF4">
    <property type="entry name" value="DEOXYNUCLEOSIDE TRIPHOSPHATE TRIPHOSPHOHYDROLASE SAMHD1"/>
    <property type="match status" value="1"/>
</dbReference>
<evidence type="ECO:0000313" key="3">
    <source>
        <dbReference type="Proteomes" id="UP001212152"/>
    </source>
</evidence>
<evidence type="ECO:0000313" key="2">
    <source>
        <dbReference type="EMBL" id="KAJ3165649.1"/>
    </source>
</evidence>
<protein>
    <submittedName>
        <fullName evidence="2">SAM domain and HD</fullName>
    </submittedName>
</protein>
<sequence length="386" mass="44670">MHVITDSVHGAIEINDYCMQIIDTPQFQRLRDLKQLGSSYFVYPGAAHNRFEHSIGVSYLAGQMIEHIRTTQPELDVTDKDVKCVKMAGLCHDLGHGPFSHLFNNVVVKRARPDLNWTHEVASEAMLEYLVDNNDHVTVDADELRFIQELIRGRPEHGSARKRFLFDIVANKRNSVDVDKFDYILRDCHNVGIKSSLDVRRLMTYCRVIDDQICFGENVAFNLYEMFQTRYSLFRQVYTHRAVRTIDLMLADTLLAADKYLGISDSVLDMSRYQHITDSIIKQIERSRCEELAVSRAIIQRLRKRDLYQLVDQVKVSHEMAITCASKITAESVHQHAAEDDQLTVEDIIVTWHELGYAMNDSNPIDSVKFYDKKQVEKTFHVERDK</sequence>
<dbReference type="GO" id="GO:0008832">
    <property type="term" value="F:dGTPase activity"/>
    <property type="evidence" value="ECO:0007669"/>
    <property type="project" value="TreeGrafter"/>
</dbReference>
<dbReference type="Gene3D" id="1.10.3210.10">
    <property type="entry name" value="Hypothetical protein af1432"/>
    <property type="match status" value="1"/>
</dbReference>
<dbReference type="CDD" id="cd00077">
    <property type="entry name" value="HDc"/>
    <property type="match status" value="1"/>
</dbReference>
<proteinExistence type="predicted"/>
<dbReference type="Proteomes" id="UP001212152">
    <property type="component" value="Unassembled WGS sequence"/>
</dbReference>
<dbReference type="Gene3D" id="3.30.70.2760">
    <property type="match status" value="1"/>
</dbReference>
<feature type="domain" description="HD/PDEase" evidence="1">
    <location>
        <begin position="46"/>
        <end position="193"/>
    </location>
</feature>
<organism evidence="2 3">
    <name type="scientific">Geranomyces variabilis</name>
    <dbReference type="NCBI Taxonomy" id="109894"/>
    <lineage>
        <taxon>Eukaryota</taxon>
        <taxon>Fungi</taxon>
        <taxon>Fungi incertae sedis</taxon>
        <taxon>Chytridiomycota</taxon>
        <taxon>Chytridiomycota incertae sedis</taxon>
        <taxon>Chytridiomycetes</taxon>
        <taxon>Spizellomycetales</taxon>
        <taxon>Powellomycetaceae</taxon>
        <taxon>Geranomyces</taxon>
    </lineage>
</organism>
<gene>
    <name evidence="2" type="primary">SAMHD1_2</name>
    <name evidence="2" type="ORF">HDU87_002895</name>
</gene>
<name>A0AAD5TAN1_9FUNG</name>
<feature type="non-terminal residue" evidence="2">
    <location>
        <position position="386"/>
    </location>
</feature>
<dbReference type="FunFam" id="1.10.3210.10:FF:000030">
    <property type="entry name" value="Deoxynucleoside triphosphate triphosphohydrolase SAMHD1 homolog"/>
    <property type="match status" value="1"/>
</dbReference>